<comment type="subcellular location">
    <subcellularLocation>
        <location evidence="1">Nucleus</location>
    </subcellularLocation>
</comment>
<organism evidence="10 11">
    <name type="scientific">Prymnesium parvum</name>
    <name type="common">Toxic golden alga</name>
    <dbReference type="NCBI Taxonomy" id="97485"/>
    <lineage>
        <taxon>Eukaryota</taxon>
        <taxon>Haptista</taxon>
        <taxon>Haptophyta</taxon>
        <taxon>Prymnesiophyceae</taxon>
        <taxon>Prymnesiales</taxon>
        <taxon>Prymnesiaceae</taxon>
        <taxon>Prymnesium</taxon>
    </lineage>
</organism>
<keyword evidence="5" id="KW-0508">mRNA splicing</keyword>
<dbReference type="AlphaFoldDB" id="A0AB34JM51"/>
<keyword evidence="11" id="KW-1185">Reference proteome</keyword>
<evidence type="ECO:0000256" key="2">
    <source>
        <dbReference type="ARBA" id="ARBA00022614"/>
    </source>
</evidence>
<keyword evidence="3" id="KW-0507">mRNA processing</keyword>
<evidence type="ECO:0000259" key="9">
    <source>
        <dbReference type="SMART" id="SM00446"/>
    </source>
</evidence>
<dbReference type="SMART" id="SM00446">
    <property type="entry name" value="LRRcap"/>
    <property type="match status" value="1"/>
</dbReference>
<dbReference type="PROSITE" id="PS51450">
    <property type="entry name" value="LRR"/>
    <property type="match status" value="1"/>
</dbReference>
<feature type="region of interest" description="Disordered" evidence="8">
    <location>
        <begin position="221"/>
        <end position="254"/>
    </location>
</feature>
<evidence type="ECO:0000256" key="5">
    <source>
        <dbReference type="ARBA" id="ARBA00023187"/>
    </source>
</evidence>
<keyword evidence="3" id="KW-0747">Spliceosome</keyword>
<gene>
    <name evidence="10" type="ORF">AB1Y20_021760</name>
</gene>
<evidence type="ECO:0000256" key="6">
    <source>
        <dbReference type="ARBA" id="ARBA00023242"/>
    </source>
</evidence>
<dbReference type="GO" id="GO:0005681">
    <property type="term" value="C:spliceosomal complex"/>
    <property type="evidence" value="ECO:0007669"/>
    <property type="project" value="UniProtKB-KW"/>
</dbReference>
<dbReference type="InterPro" id="IPR044640">
    <property type="entry name" value="RU2A"/>
</dbReference>
<dbReference type="SUPFAM" id="SSF52058">
    <property type="entry name" value="L domain-like"/>
    <property type="match status" value="1"/>
</dbReference>
<evidence type="ECO:0000256" key="7">
    <source>
        <dbReference type="ARBA" id="ARBA00024196"/>
    </source>
</evidence>
<keyword evidence="2" id="KW-0433">Leucine-rich repeat</keyword>
<reference evidence="10 11" key="1">
    <citation type="journal article" date="2024" name="Science">
        <title>Giant polyketide synthase enzymes in the biosynthesis of giant marine polyether toxins.</title>
        <authorList>
            <person name="Fallon T.R."/>
            <person name="Shende V.V."/>
            <person name="Wierzbicki I.H."/>
            <person name="Pendleton A.L."/>
            <person name="Watervoot N.F."/>
            <person name="Auber R.P."/>
            <person name="Gonzalez D.J."/>
            <person name="Wisecaver J.H."/>
            <person name="Moore B.S."/>
        </authorList>
    </citation>
    <scope>NUCLEOTIDE SEQUENCE [LARGE SCALE GENOMIC DNA]</scope>
    <source>
        <strain evidence="10 11">12B1</strain>
    </source>
</reference>
<dbReference type="Proteomes" id="UP001515480">
    <property type="component" value="Unassembled WGS sequence"/>
</dbReference>
<keyword evidence="6" id="KW-0539">Nucleus</keyword>
<comment type="similarity">
    <text evidence="7">Belongs to the U2 small nuclear ribonucleoprotein A family.</text>
</comment>
<evidence type="ECO:0000256" key="8">
    <source>
        <dbReference type="SAM" id="MobiDB-lite"/>
    </source>
</evidence>
<feature type="domain" description="U2A'/phosphoprotein 32 family A C-terminal" evidence="9">
    <location>
        <begin position="127"/>
        <end position="145"/>
    </location>
</feature>
<dbReference type="GO" id="GO:0030620">
    <property type="term" value="F:U2 snRNA binding"/>
    <property type="evidence" value="ECO:0007669"/>
    <property type="project" value="InterPro"/>
</dbReference>
<evidence type="ECO:0000256" key="3">
    <source>
        <dbReference type="ARBA" id="ARBA00022728"/>
    </source>
</evidence>
<accession>A0AB34JM51</accession>
<dbReference type="InterPro" id="IPR001611">
    <property type="entry name" value="Leu-rich_rpt"/>
</dbReference>
<dbReference type="InterPro" id="IPR003603">
    <property type="entry name" value="U2A'_phosphoprotein32A_C"/>
</dbReference>
<dbReference type="FunFam" id="3.80.10.10:FF:000026">
    <property type="entry name" value="U2 small nuclear ribonucleoprotein A"/>
    <property type="match status" value="1"/>
</dbReference>
<name>A0AB34JM51_PRYPA</name>
<dbReference type="Pfam" id="PF14580">
    <property type="entry name" value="LRR_9"/>
    <property type="match status" value="1"/>
</dbReference>
<evidence type="ECO:0000313" key="10">
    <source>
        <dbReference type="EMBL" id="KAL1522118.1"/>
    </source>
</evidence>
<keyword evidence="4" id="KW-0677">Repeat</keyword>
<dbReference type="InterPro" id="IPR032675">
    <property type="entry name" value="LRR_dom_sf"/>
</dbReference>
<evidence type="ECO:0000256" key="4">
    <source>
        <dbReference type="ARBA" id="ARBA00022737"/>
    </source>
</evidence>
<evidence type="ECO:0000256" key="1">
    <source>
        <dbReference type="ARBA" id="ARBA00004123"/>
    </source>
</evidence>
<dbReference type="PANTHER" id="PTHR10552">
    <property type="entry name" value="U2 SMALL NUCLEAR RIBONUCLEOPROTEIN A"/>
    <property type="match status" value="1"/>
</dbReference>
<sequence length="254" mass="27374">MRLTADVIARSPAFINALKDRELDLRGNKIAVLENLAATQNQFDSIDLSDNEITKLECMAILPRLRMLLMHNNRVNRFSDNLGRSFPNLETLALSNNQLVTLKELEPLAALKTLTSLSLMDNLVTKQKGYRSFVIALLPNLRLLDYKKVKQAERKEAQTAAKRQRLAAPAQAEVAGFVPSAEQIAMIKEAIANASSLEEVSKLEKALKSGNYDAIIAATGGGTAGASAAPAAATGAAPASSDVTMEEAPQQSEE</sequence>
<dbReference type="Gene3D" id="3.80.10.10">
    <property type="entry name" value="Ribonuclease Inhibitor"/>
    <property type="match status" value="1"/>
</dbReference>
<dbReference type="PANTHER" id="PTHR10552:SF6">
    <property type="entry name" value="U2 SMALL NUCLEAR RIBONUCLEOPROTEIN A"/>
    <property type="match status" value="1"/>
</dbReference>
<feature type="compositionally biased region" description="Low complexity" evidence="8">
    <location>
        <begin position="225"/>
        <end position="241"/>
    </location>
</feature>
<dbReference type="EMBL" id="JBGBPQ010000007">
    <property type="protein sequence ID" value="KAL1522118.1"/>
    <property type="molecule type" value="Genomic_DNA"/>
</dbReference>
<proteinExistence type="inferred from homology"/>
<comment type="caution">
    <text evidence="10">The sequence shown here is derived from an EMBL/GenBank/DDBJ whole genome shotgun (WGS) entry which is preliminary data.</text>
</comment>
<protein>
    <recommendedName>
        <fullName evidence="9">U2A'/phosphoprotein 32 family A C-terminal domain-containing protein</fullName>
    </recommendedName>
</protein>
<dbReference type="GO" id="GO:0000398">
    <property type="term" value="P:mRNA splicing, via spliceosome"/>
    <property type="evidence" value="ECO:0007669"/>
    <property type="project" value="InterPro"/>
</dbReference>
<evidence type="ECO:0000313" key="11">
    <source>
        <dbReference type="Proteomes" id="UP001515480"/>
    </source>
</evidence>